<evidence type="ECO:0000256" key="2">
    <source>
        <dbReference type="ARBA" id="ARBA00023163"/>
    </source>
</evidence>
<dbReference type="SUPFAM" id="SSF46689">
    <property type="entry name" value="Homeodomain-like"/>
    <property type="match status" value="1"/>
</dbReference>
<feature type="domain" description="HTH-type transcriptional regulator MT1864/Rv1816-like C-terminal" evidence="3">
    <location>
        <begin position="88"/>
        <end position="182"/>
    </location>
</feature>
<dbReference type="Gene3D" id="1.10.10.60">
    <property type="entry name" value="Homeodomain-like"/>
    <property type="match status" value="1"/>
</dbReference>
<evidence type="ECO:0000313" key="5">
    <source>
        <dbReference type="Proteomes" id="UP001477672"/>
    </source>
</evidence>
<evidence type="ECO:0000256" key="1">
    <source>
        <dbReference type="ARBA" id="ARBA00023015"/>
    </source>
</evidence>
<dbReference type="Proteomes" id="UP001477672">
    <property type="component" value="Unassembled WGS sequence"/>
</dbReference>
<proteinExistence type="predicted"/>
<dbReference type="Pfam" id="PF13305">
    <property type="entry name" value="TetR_C_33"/>
    <property type="match status" value="1"/>
</dbReference>
<protein>
    <submittedName>
        <fullName evidence="4">WHG domain-containing protein</fullName>
    </submittedName>
</protein>
<keyword evidence="5" id="KW-1185">Reference proteome</keyword>
<dbReference type="InterPro" id="IPR009057">
    <property type="entry name" value="Homeodomain-like_sf"/>
</dbReference>
<gene>
    <name evidence="4" type="ORF">WMO24_01915</name>
</gene>
<organism evidence="4 5">
    <name type="scientific">Ruthenibacterium intestinale</name>
    <dbReference type="NCBI Taxonomy" id="3133163"/>
    <lineage>
        <taxon>Bacteria</taxon>
        <taxon>Bacillati</taxon>
        <taxon>Bacillota</taxon>
        <taxon>Clostridia</taxon>
        <taxon>Eubacteriales</taxon>
        <taxon>Oscillospiraceae</taxon>
        <taxon>Ruthenibacterium</taxon>
    </lineage>
</organism>
<dbReference type="InterPro" id="IPR036271">
    <property type="entry name" value="Tet_transcr_reg_TetR-rel_C_sf"/>
</dbReference>
<evidence type="ECO:0000259" key="3">
    <source>
        <dbReference type="Pfam" id="PF13305"/>
    </source>
</evidence>
<dbReference type="RefSeq" id="WP_349214511.1">
    <property type="nucleotide sequence ID" value="NZ_JBBMFA010000042.1"/>
</dbReference>
<evidence type="ECO:0000313" key="4">
    <source>
        <dbReference type="EMBL" id="MEQ2519199.1"/>
    </source>
</evidence>
<dbReference type="EMBL" id="JBBMFA010000042">
    <property type="protein sequence ID" value="MEQ2519199.1"/>
    <property type="molecule type" value="Genomic_DNA"/>
</dbReference>
<reference evidence="4 5" key="1">
    <citation type="submission" date="2024-03" db="EMBL/GenBank/DDBJ databases">
        <title>Human intestinal bacterial collection.</title>
        <authorList>
            <person name="Pauvert C."/>
            <person name="Hitch T.C.A."/>
            <person name="Clavel T."/>
        </authorList>
    </citation>
    <scope>NUCLEOTIDE SEQUENCE [LARGE SCALE GENOMIC DNA]</scope>
    <source>
        <strain evidence="4 5">CLA-JM-H11</strain>
    </source>
</reference>
<keyword evidence="1" id="KW-0805">Transcription regulation</keyword>
<comment type="caution">
    <text evidence="4">The sequence shown here is derived from an EMBL/GenBank/DDBJ whole genome shotgun (WGS) entry which is preliminary data.</text>
</comment>
<name>A0ABV1GBL4_9FIRM</name>
<dbReference type="SUPFAM" id="SSF48498">
    <property type="entry name" value="Tetracyclin repressor-like, C-terminal domain"/>
    <property type="match status" value="1"/>
</dbReference>
<keyword evidence="2" id="KW-0804">Transcription</keyword>
<dbReference type="Gene3D" id="1.10.357.10">
    <property type="entry name" value="Tetracycline Repressor, domain 2"/>
    <property type="match status" value="1"/>
</dbReference>
<sequence>MPPRARISKELILNAALRITCEEGFEAVNARSLAAALGCSTRPLFTCYPGMEQLKQDFLEHAFSVYLDYAQAWQRREREEPALVFPLSYIAFARQQPRLFEALFVRHMDLDMIRPEDFYREPGNGDRAADFARAVGLAPQQARAVFLDLFFYAHGMAVLTAAGKMTLEPSDARAMVRRMLEARVRRELEEDHDRPVSD</sequence>
<dbReference type="InterPro" id="IPR025996">
    <property type="entry name" value="MT1864/Rv1816-like_C"/>
</dbReference>
<accession>A0ABV1GBL4</accession>